<keyword evidence="2" id="KW-1185">Reference proteome</keyword>
<accession>A0AAD5R3N3</accession>
<evidence type="ECO:0000313" key="2">
    <source>
        <dbReference type="Proteomes" id="UP001196413"/>
    </source>
</evidence>
<gene>
    <name evidence="1" type="ORF">KIN20_030306</name>
</gene>
<dbReference type="EMBL" id="JAHQIW010006361">
    <property type="protein sequence ID" value="KAJ1368941.1"/>
    <property type="molecule type" value="Genomic_DNA"/>
</dbReference>
<sequence>MVRFNDRQSSNANVFKASSRRRRKGGEAWYLQFNQTTNIIMASRSNETWQSVLNRTVRMLVSGPFAFHLLTAVATVR</sequence>
<name>A0AAD5R3N3_PARTN</name>
<dbReference type="AlphaFoldDB" id="A0AAD5R3N3"/>
<proteinExistence type="predicted"/>
<comment type="caution">
    <text evidence="1">The sequence shown here is derived from an EMBL/GenBank/DDBJ whole genome shotgun (WGS) entry which is preliminary data.</text>
</comment>
<protein>
    <submittedName>
        <fullName evidence="1">Uncharacterized protein</fullName>
    </submittedName>
</protein>
<evidence type="ECO:0000313" key="1">
    <source>
        <dbReference type="EMBL" id="KAJ1368941.1"/>
    </source>
</evidence>
<organism evidence="1 2">
    <name type="scientific">Parelaphostrongylus tenuis</name>
    <name type="common">Meningeal worm</name>
    <dbReference type="NCBI Taxonomy" id="148309"/>
    <lineage>
        <taxon>Eukaryota</taxon>
        <taxon>Metazoa</taxon>
        <taxon>Ecdysozoa</taxon>
        <taxon>Nematoda</taxon>
        <taxon>Chromadorea</taxon>
        <taxon>Rhabditida</taxon>
        <taxon>Rhabditina</taxon>
        <taxon>Rhabditomorpha</taxon>
        <taxon>Strongyloidea</taxon>
        <taxon>Metastrongylidae</taxon>
        <taxon>Parelaphostrongylus</taxon>
    </lineage>
</organism>
<reference evidence="1" key="1">
    <citation type="submission" date="2021-06" db="EMBL/GenBank/DDBJ databases">
        <title>Parelaphostrongylus tenuis whole genome reference sequence.</title>
        <authorList>
            <person name="Garwood T.J."/>
            <person name="Larsen P.A."/>
            <person name="Fountain-Jones N.M."/>
            <person name="Garbe J.R."/>
            <person name="Macchietto M.G."/>
            <person name="Kania S.A."/>
            <person name="Gerhold R.W."/>
            <person name="Richards J.E."/>
            <person name="Wolf T.M."/>
        </authorList>
    </citation>
    <scope>NUCLEOTIDE SEQUENCE</scope>
    <source>
        <strain evidence="1">MNPRO001-30</strain>
        <tissue evidence="1">Meninges</tissue>
    </source>
</reference>
<dbReference type="Proteomes" id="UP001196413">
    <property type="component" value="Unassembled WGS sequence"/>
</dbReference>